<dbReference type="SUPFAM" id="SSF51658">
    <property type="entry name" value="Xylose isomerase-like"/>
    <property type="match status" value="1"/>
</dbReference>
<dbReference type="AlphaFoldDB" id="A0AAE3GYY1"/>
<keyword evidence="3" id="KW-1185">Reference proteome</keyword>
<evidence type="ECO:0000313" key="2">
    <source>
        <dbReference type="EMBL" id="MCP9761763.1"/>
    </source>
</evidence>
<dbReference type="NCBIfam" id="TIGR01409">
    <property type="entry name" value="TAT_signal_seq"/>
    <property type="match status" value="1"/>
</dbReference>
<dbReference type="InterPro" id="IPR019546">
    <property type="entry name" value="TAT_signal_bac_arc"/>
</dbReference>
<reference evidence="2 3" key="1">
    <citation type="submission" date="2018-11" db="EMBL/GenBank/DDBJ databases">
        <title>Novel bacteria species description.</title>
        <authorList>
            <person name="Han J.-H."/>
        </authorList>
    </citation>
    <scope>NUCLEOTIDE SEQUENCE [LARGE SCALE GENOMIC DNA]</scope>
    <source>
        <strain evidence="2 3">KCTC23259</strain>
    </source>
</reference>
<dbReference type="EMBL" id="RJUF01000003">
    <property type="protein sequence ID" value="MCP9761763.1"/>
    <property type="molecule type" value="Genomic_DNA"/>
</dbReference>
<protein>
    <submittedName>
        <fullName evidence="2">Twin-arginine translocation signal domain-containing protein</fullName>
    </submittedName>
</protein>
<evidence type="ECO:0000259" key="1">
    <source>
        <dbReference type="Pfam" id="PF01261"/>
    </source>
</evidence>
<dbReference type="Proteomes" id="UP001204144">
    <property type="component" value="Unassembled WGS sequence"/>
</dbReference>
<dbReference type="InterPro" id="IPR013022">
    <property type="entry name" value="Xyl_isomerase-like_TIM-brl"/>
</dbReference>
<accession>A0AAE3GYY1</accession>
<name>A0AAE3GYY1_9BACT</name>
<feature type="domain" description="Xylose isomerase-like TIM barrel" evidence="1">
    <location>
        <begin position="53"/>
        <end position="214"/>
    </location>
</feature>
<proteinExistence type="predicted"/>
<dbReference type="Pfam" id="PF01261">
    <property type="entry name" value="AP_endonuc_2"/>
    <property type="match status" value="1"/>
</dbReference>
<evidence type="ECO:0000313" key="3">
    <source>
        <dbReference type="Proteomes" id="UP001204144"/>
    </source>
</evidence>
<gene>
    <name evidence="2" type="ORF">EGI31_02265</name>
</gene>
<dbReference type="RefSeq" id="WP_255035504.1">
    <property type="nucleotide sequence ID" value="NZ_RJUF01000003.1"/>
</dbReference>
<dbReference type="Gene3D" id="3.20.20.150">
    <property type="entry name" value="Divalent-metal-dependent TIM barrel enzymes"/>
    <property type="match status" value="1"/>
</dbReference>
<comment type="caution">
    <text evidence="2">The sequence shown here is derived from an EMBL/GenBank/DDBJ whole genome shotgun (WGS) entry which is preliminary data.</text>
</comment>
<organism evidence="2 3">
    <name type="scientific">Lacihabitans soyangensis</name>
    <dbReference type="NCBI Taxonomy" id="869394"/>
    <lineage>
        <taxon>Bacteria</taxon>
        <taxon>Pseudomonadati</taxon>
        <taxon>Bacteroidota</taxon>
        <taxon>Cytophagia</taxon>
        <taxon>Cytophagales</taxon>
        <taxon>Leadbetterellaceae</taxon>
        <taxon>Lacihabitans</taxon>
    </lineage>
</organism>
<dbReference type="InterPro" id="IPR036237">
    <property type="entry name" value="Xyl_isomerase-like_sf"/>
</dbReference>
<sequence length="301" mass="34489">MNRRNFITNTLATTAAMATSAEVLAQKSTKTILEVIVLATNWGFEGSVDALCAKVKKAGYDGLELWWPTKEADQKELFAALEKYQLKIAFLCGGSGSDFEKHFAQYKKAVNEALATKPLYINSHSGKDYFSFEQNAKIVEFTIDRMEATGIKVLHETHRGRMCYSAPITRSFLEKYTKMKLTLDISHWTNVHESMLGDQKENVELALKHAYNIHARIGHEEGPQVNDPRAPEWRYALDQHLEWWDKVIAFREAEGAKRITFLTEFGPPNYLQTLPFTNQPVANQWDINVHMLNLIKNRYTK</sequence>